<feature type="region of interest" description="Disordered" evidence="1">
    <location>
        <begin position="298"/>
        <end position="401"/>
    </location>
</feature>
<name>A0A6A3MXL8_9STRA</name>
<accession>A0A6A3MXL8</accession>
<feature type="region of interest" description="Disordered" evidence="1">
    <location>
        <begin position="240"/>
        <end position="263"/>
    </location>
</feature>
<dbReference type="EMBL" id="QXFV01000618">
    <property type="protein sequence ID" value="KAE9032673.1"/>
    <property type="molecule type" value="Genomic_DNA"/>
</dbReference>
<sequence length="462" mass="51266">MAMDNQGAFAGLRFNGKSEDFQRRRGAVVAHLTSLSNRRRVTEIQAGQAPPRRGYEDLLTRPVQAGEPAEDGERNQHALEQAFLVEQESYLRDLFNQTLPHGYMTQLSTPLASQPVPAFWQQLEVDFGQNNAMGMVDMIQEFEAALAMDFGSEAELFQRIRSVRNRLNLQVQETLRVHLIPSQLMSGKVLSLLPSQLWGPSVTFSPEEFTLEKVERKMIQAMGKPGEQMNPVPVPVNYPAKGTYGDKKGPSKKSDKRKAAPLPMDDERVNASFYCNDVHNGMNGIGSHFKRDCPKRKADMANGVGRKDIFNQPRPLKMRKTDHARVQKLQHAQATARKEIPVDAAALQRLNISDETPRQSDGDVPTTPGSYDMVSTDGRSTPPSPAVSSSAAGDSDEDMDEFDRHKVTPANSVAVLSVAEEFEEKAQAFEEKASQLNPLLLQPFTELTDNCWVLDTGCGALN</sequence>
<proteinExistence type="predicted"/>
<evidence type="ECO:0000256" key="1">
    <source>
        <dbReference type="SAM" id="MobiDB-lite"/>
    </source>
</evidence>
<dbReference type="Proteomes" id="UP000429607">
    <property type="component" value="Unassembled WGS sequence"/>
</dbReference>
<reference evidence="2 3" key="1">
    <citation type="submission" date="2018-09" db="EMBL/GenBank/DDBJ databases">
        <title>Genomic investigation of the strawberry pathogen Phytophthora fragariae indicates pathogenicity is determined by transcriptional variation in three key races.</title>
        <authorList>
            <person name="Adams T.M."/>
            <person name="Armitage A.D."/>
            <person name="Sobczyk M.K."/>
            <person name="Bates H.J."/>
            <person name="Dunwell J.M."/>
            <person name="Nellist C.F."/>
            <person name="Harrison R.J."/>
        </authorList>
    </citation>
    <scope>NUCLEOTIDE SEQUENCE [LARGE SCALE GENOMIC DNA]</scope>
    <source>
        <strain evidence="2 3">SCRP249</strain>
    </source>
</reference>
<feature type="compositionally biased region" description="Basic and acidic residues" evidence="1">
    <location>
        <begin position="298"/>
        <end position="309"/>
    </location>
</feature>
<feature type="compositionally biased region" description="Basic and acidic residues" evidence="1">
    <location>
        <begin position="244"/>
        <end position="253"/>
    </location>
</feature>
<comment type="caution">
    <text evidence="2">The sequence shown here is derived from an EMBL/GenBank/DDBJ whole genome shotgun (WGS) entry which is preliminary data.</text>
</comment>
<organism evidence="2 3">
    <name type="scientific">Phytophthora rubi</name>
    <dbReference type="NCBI Taxonomy" id="129364"/>
    <lineage>
        <taxon>Eukaryota</taxon>
        <taxon>Sar</taxon>
        <taxon>Stramenopiles</taxon>
        <taxon>Oomycota</taxon>
        <taxon>Peronosporomycetes</taxon>
        <taxon>Peronosporales</taxon>
        <taxon>Peronosporaceae</taxon>
        <taxon>Phytophthora</taxon>
    </lineage>
</organism>
<protein>
    <submittedName>
        <fullName evidence="2">Uncharacterized protein</fullName>
    </submittedName>
</protein>
<dbReference type="AlphaFoldDB" id="A0A6A3MXL8"/>
<evidence type="ECO:0000313" key="2">
    <source>
        <dbReference type="EMBL" id="KAE9032673.1"/>
    </source>
</evidence>
<gene>
    <name evidence="2" type="ORF">PR001_g10504</name>
</gene>
<evidence type="ECO:0000313" key="3">
    <source>
        <dbReference type="Proteomes" id="UP000429607"/>
    </source>
</evidence>